<evidence type="ECO:0000256" key="5">
    <source>
        <dbReference type="ARBA" id="ARBA00023002"/>
    </source>
</evidence>
<dbReference type="PRINTS" id="PR00359">
    <property type="entry name" value="BP450"/>
</dbReference>
<dbReference type="RefSeq" id="WP_121158474.1">
    <property type="nucleotide sequence ID" value="NZ_RBKT01000001.1"/>
</dbReference>
<accession>A0A495JNK5</accession>
<dbReference type="GO" id="GO:0016705">
    <property type="term" value="F:oxidoreductase activity, acting on paired donors, with incorporation or reduction of molecular oxygen"/>
    <property type="evidence" value="ECO:0007669"/>
    <property type="project" value="InterPro"/>
</dbReference>
<comment type="caution">
    <text evidence="11">The sequence shown here is derived from an EMBL/GenBank/DDBJ whole genome shotgun (WGS) entry which is preliminary data.</text>
</comment>
<dbReference type="Gene3D" id="1.10.630.10">
    <property type="entry name" value="Cytochrome P450"/>
    <property type="match status" value="1"/>
</dbReference>
<dbReference type="GO" id="GO:0017000">
    <property type="term" value="P:antibiotic biosynthetic process"/>
    <property type="evidence" value="ECO:0007669"/>
    <property type="project" value="UniProtKB-KW"/>
</dbReference>
<dbReference type="FunFam" id="1.10.630.10:FF:000018">
    <property type="entry name" value="Cytochrome P450 monooxygenase"/>
    <property type="match status" value="1"/>
</dbReference>
<dbReference type="InterPro" id="IPR002397">
    <property type="entry name" value="Cyt_P450_B"/>
</dbReference>
<keyword evidence="5 10" id="KW-0560">Oxidoreductase</keyword>
<proteinExistence type="inferred from homology"/>
<evidence type="ECO:0000256" key="2">
    <source>
        <dbReference type="ARBA" id="ARBA00022617"/>
    </source>
</evidence>
<dbReference type="GO" id="GO:0004497">
    <property type="term" value="F:monooxygenase activity"/>
    <property type="evidence" value="ECO:0007669"/>
    <property type="project" value="UniProtKB-KW"/>
</dbReference>
<evidence type="ECO:0000256" key="1">
    <source>
        <dbReference type="ARBA" id="ARBA00010617"/>
    </source>
</evidence>
<dbReference type="AlphaFoldDB" id="A0A495JNK5"/>
<keyword evidence="12" id="KW-1185">Reference proteome</keyword>
<evidence type="ECO:0000256" key="10">
    <source>
        <dbReference type="RuleBase" id="RU000461"/>
    </source>
</evidence>
<dbReference type="OrthoDB" id="4156795at2"/>
<evidence type="ECO:0000256" key="3">
    <source>
        <dbReference type="ARBA" id="ARBA00022723"/>
    </source>
</evidence>
<dbReference type="InterPro" id="IPR017972">
    <property type="entry name" value="Cyt_P450_CS"/>
</dbReference>
<name>A0A495JNK5_9ACTN</name>
<sequence length="398" mass="43559">MSTSAAVNPFASAKADLHEVLANLRRDRPVMEMTLPTGATAWLVTRYEDAQRALTDPKLGKTTSAGGFSYRDMVPPDVASAVSRHMLTINPPDHTRIRRLVSGAFTARRVAAFRPRIEELSERLLDEMEGSDRLDLIDSFAFPLPIQVLCELLGVPSEDQASFRRWSDAIVTGGVNPAGLPPALIAIVAYIRELLAAKRERPADDLLSGLIEARDNDDRLTDDELISMVYLFLIAGHETTVNLIGNGTLLLLAEPERWARVVAEPELIPNAVEELLRYEGPVQSSTFRTAMAPTEIGGQAIPEGAFVLVSLLSANRDGDRFANADQLDLDRPVTPNLAFGHGIHYCLGAPLARLEGQIAFHALTRRFPKMRLAVPVEEIAWRPGMLLRGLTALPVIPG</sequence>
<evidence type="ECO:0000313" key="12">
    <source>
        <dbReference type="Proteomes" id="UP000277671"/>
    </source>
</evidence>
<evidence type="ECO:0000256" key="9">
    <source>
        <dbReference type="ARBA" id="ARBA00060683"/>
    </source>
</evidence>
<keyword evidence="7 10" id="KW-0503">Monooxygenase</keyword>
<dbReference type="Proteomes" id="UP000277671">
    <property type="component" value="Unassembled WGS sequence"/>
</dbReference>
<dbReference type="CDD" id="cd11029">
    <property type="entry name" value="CYP107-like"/>
    <property type="match status" value="1"/>
</dbReference>
<comment type="pathway">
    <text evidence="9">Antibiotic biosynthesis; mycinamicin biosynthesis.</text>
</comment>
<evidence type="ECO:0000256" key="7">
    <source>
        <dbReference type="ARBA" id="ARBA00023033"/>
    </source>
</evidence>
<dbReference type="GO" id="GO:0005506">
    <property type="term" value="F:iron ion binding"/>
    <property type="evidence" value="ECO:0007669"/>
    <property type="project" value="InterPro"/>
</dbReference>
<gene>
    <name evidence="11" type="ORF">BDK92_4516</name>
</gene>
<keyword evidence="2 10" id="KW-0349">Heme</keyword>
<keyword evidence="6 10" id="KW-0408">Iron</keyword>
<dbReference type="PANTHER" id="PTHR46696:SF1">
    <property type="entry name" value="CYTOCHROME P450 YJIB-RELATED"/>
    <property type="match status" value="1"/>
</dbReference>
<dbReference type="GO" id="GO:0020037">
    <property type="term" value="F:heme binding"/>
    <property type="evidence" value="ECO:0007669"/>
    <property type="project" value="InterPro"/>
</dbReference>
<dbReference type="Pfam" id="PF00067">
    <property type="entry name" value="p450"/>
    <property type="match status" value="1"/>
</dbReference>
<keyword evidence="3 10" id="KW-0479">Metal-binding</keyword>
<evidence type="ECO:0000256" key="6">
    <source>
        <dbReference type="ARBA" id="ARBA00023004"/>
    </source>
</evidence>
<evidence type="ECO:0000313" key="11">
    <source>
        <dbReference type="EMBL" id="RKR90148.1"/>
    </source>
</evidence>
<dbReference type="EMBL" id="RBKT01000001">
    <property type="protein sequence ID" value="RKR90148.1"/>
    <property type="molecule type" value="Genomic_DNA"/>
</dbReference>
<dbReference type="SUPFAM" id="SSF48264">
    <property type="entry name" value="Cytochrome P450"/>
    <property type="match status" value="1"/>
</dbReference>
<dbReference type="PANTHER" id="PTHR46696">
    <property type="entry name" value="P450, PUTATIVE (EUROFUNG)-RELATED"/>
    <property type="match status" value="1"/>
</dbReference>
<evidence type="ECO:0000256" key="4">
    <source>
        <dbReference type="ARBA" id="ARBA00022857"/>
    </source>
</evidence>
<reference evidence="11 12" key="1">
    <citation type="submission" date="2018-10" db="EMBL/GenBank/DDBJ databases">
        <title>Sequencing the genomes of 1000 actinobacteria strains.</title>
        <authorList>
            <person name="Klenk H.-P."/>
        </authorList>
    </citation>
    <scope>NUCLEOTIDE SEQUENCE [LARGE SCALE GENOMIC DNA]</scope>
    <source>
        <strain evidence="11 12">DSM 45175</strain>
    </source>
</reference>
<organism evidence="11 12">
    <name type="scientific">Micromonospora pisi</name>
    <dbReference type="NCBI Taxonomy" id="589240"/>
    <lineage>
        <taxon>Bacteria</taxon>
        <taxon>Bacillati</taxon>
        <taxon>Actinomycetota</taxon>
        <taxon>Actinomycetes</taxon>
        <taxon>Micromonosporales</taxon>
        <taxon>Micromonosporaceae</taxon>
        <taxon>Micromonospora</taxon>
    </lineage>
</organism>
<dbReference type="InterPro" id="IPR036396">
    <property type="entry name" value="Cyt_P450_sf"/>
</dbReference>
<protein>
    <submittedName>
        <fullName evidence="11">Cytochrome P450</fullName>
    </submittedName>
</protein>
<keyword evidence="4" id="KW-0521">NADP</keyword>
<keyword evidence="8" id="KW-0045">Antibiotic biosynthesis</keyword>
<dbReference type="InterPro" id="IPR001128">
    <property type="entry name" value="Cyt_P450"/>
</dbReference>
<evidence type="ECO:0000256" key="8">
    <source>
        <dbReference type="ARBA" id="ARBA00023194"/>
    </source>
</evidence>
<comment type="similarity">
    <text evidence="1 10">Belongs to the cytochrome P450 family.</text>
</comment>
<dbReference type="PROSITE" id="PS00086">
    <property type="entry name" value="CYTOCHROME_P450"/>
    <property type="match status" value="1"/>
</dbReference>